<keyword evidence="3" id="KW-0645">Protease</keyword>
<sequence>MATLINQAISAVLQVALFTLIPFLFFLFRRNKQITFGQYIGFYNPTRKSMQYTFATLLLFLAVGVGFAFLDDGIRQAVTSPKSVTGQLRQMGFSVESVTTLLLIALIKTSLSEEIFFRGFIAKRLIASLGFNVGNVAQAVIFGLVHLLLFWLIVKSSPFTLVFFFLFSGFAGWLIGYIKEKFANGSIIPGWMAHGLGNTLSYAIIAFLL</sequence>
<evidence type="ECO:0000313" key="4">
    <source>
        <dbReference type="Proteomes" id="UP000598820"/>
    </source>
</evidence>
<feature type="transmembrane region" description="Helical" evidence="1">
    <location>
        <begin position="49"/>
        <end position="70"/>
    </location>
</feature>
<gene>
    <name evidence="3" type="ORF">IC229_14950</name>
</gene>
<dbReference type="RefSeq" id="WP_190887796.1">
    <property type="nucleotide sequence ID" value="NZ_JACWZY010000011.1"/>
</dbReference>
<keyword evidence="3" id="KW-0482">Metalloprotease</keyword>
<keyword evidence="1" id="KW-0472">Membrane</keyword>
<evidence type="ECO:0000259" key="2">
    <source>
        <dbReference type="Pfam" id="PF02517"/>
    </source>
</evidence>
<feature type="transmembrane region" description="Helical" evidence="1">
    <location>
        <begin position="90"/>
        <end position="108"/>
    </location>
</feature>
<keyword evidence="3" id="KW-0378">Hydrolase</keyword>
<feature type="transmembrane region" description="Helical" evidence="1">
    <location>
        <begin position="190"/>
        <end position="208"/>
    </location>
</feature>
<keyword evidence="1" id="KW-0812">Transmembrane</keyword>
<dbReference type="GO" id="GO:0004175">
    <property type="term" value="F:endopeptidase activity"/>
    <property type="evidence" value="ECO:0007669"/>
    <property type="project" value="UniProtKB-ARBA"/>
</dbReference>
<reference evidence="3" key="1">
    <citation type="submission" date="2020-09" db="EMBL/GenBank/DDBJ databases">
        <authorList>
            <person name="Kim M.K."/>
        </authorList>
    </citation>
    <scope>NUCLEOTIDE SEQUENCE</scope>
    <source>
        <strain evidence="3">BT702</strain>
    </source>
</reference>
<feature type="transmembrane region" description="Helical" evidence="1">
    <location>
        <begin position="6"/>
        <end position="28"/>
    </location>
</feature>
<comment type="caution">
    <text evidence="3">The sequence shown here is derived from an EMBL/GenBank/DDBJ whole genome shotgun (WGS) entry which is preliminary data.</text>
</comment>
<dbReference type="GO" id="GO:0008237">
    <property type="term" value="F:metallopeptidase activity"/>
    <property type="evidence" value="ECO:0007669"/>
    <property type="project" value="UniProtKB-KW"/>
</dbReference>
<dbReference type="EMBL" id="JACWZY010000011">
    <property type="protein sequence ID" value="MBD2701945.1"/>
    <property type="molecule type" value="Genomic_DNA"/>
</dbReference>
<feature type="transmembrane region" description="Helical" evidence="1">
    <location>
        <begin position="159"/>
        <end position="178"/>
    </location>
</feature>
<accession>A0A926Y3I7</accession>
<keyword evidence="1" id="KW-1133">Transmembrane helix</keyword>
<organism evidence="3 4">
    <name type="scientific">Spirosoma profusum</name>
    <dbReference type="NCBI Taxonomy" id="2771354"/>
    <lineage>
        <taxon>Bacteria</taxon>
        <taxon>Pseudomonadati</taxon>
        <taxon>Bacteroidota</taxon>
        <taxon>Cytophagia</taxon>
        <taxon>Cytophagales</taxon>
        <taxon>Cytophagaceae</taxon>
        <taxon>Spirosoma</taxon>
    </lineage>
</organism>
<dbReference type="AlphaFoldDB" id="A0A926Y3I7"/>
<dbReference type="Pfam" id="PF02517">
    <property type="entry name" value="Rce1-like"/>
    <property type="match status" value="1"/>
</dbReference>
<dbReference type="GO" id="GO:0080120">
    <property type="term" value="P:CAAX-box protein maturation"/>
    <property type="evidence" value="ECO:0007669"/>
    <property type="project" value="UniProtKB-ARBA"/>
</dbReference>
<name>A0A926Y3I7_9BACT</name>
<keyword evidence="4" id="KW-1185">Reference proteome</keyword>
<dbReference type="InterPro" id="IPR003675">
    <property type="entry name" value="Rce1/LyrA-like_dom"/>
</dbReference>
<feature type="domain" description="CAAX prenyl protease 2/Lysostaphin resistance protein A-like" evidence="2">
    <location>
        <begin position="99"/>
        <end position="199"/>
    </location>
</feature>
<dbReference type="Proteomes" id="UP000598820">
    <property type="component" value="Unassembled WGS sequence"/>
</dbReference>
<proteinExistence type="predicted"/>
<evidence type="ECO:0000313" key="3">
    <source>
        <dbReference type="EMBL" id="MBD2701945.1"/>
    </source>
</evidence>
<protein>
    <submittedName>
        <fullName evidence="3">CPBP family intramembrane metalloprotease</fullName>
    </submittedName>
</protein>
<evidence type="ECO:0000256" key="1">
    <source>
        <dbReference type="SAM" id="Phobius"/>
    </source>
</evidence>
<feature type="transmembrane region" description="Helical" evidence="1">
    <location>
        <begin position="129"/>
        <end position="153"/>
    </location>
</feature>